<keyword evidence="14 25" id="KW-0472">Membrane</keyword>
<dbReference type="InterPro" id="IPR000742">
    <property type="entry name" value="EGF"/>
</dbReference>
<keyword evidence="7" id="KW-0479">Metal-binding</keyword>
<comment type="caution">
    <text evidence="29">The sequence shown here is derived from an EMBL/GenBank/DDBJ whole genome shotgun (WGS) entry which is preliminary data.</text>
</comment>
<evidence type="ECO:0000256" key="22">
    <source>
        <dbReference type="ARBA" id="ARBA00045695"/>
    </source>
</evidence>
<dbReference type="CDD" id="cd00033">
    <property type="entry name" value="CCP"/>
    <property type="match status" value="2"/>
</dbReference>
<feature type="transmembrane region" description="Helical" evidence="25">
    <location>
        <begin position="14"/>
        <end position="34"/>
    </location>
</feature>
<dbReference type="PROSITE" id="PS50026">
    <property type="entry name" value="EGF_3"/>
    <property type="match status" value="1"/>
</dbReference>
<evidence type="ECO:0000256" key="9">
    <source>
        <dbReference type="ARBA" id="ARBA00022734"/>
    </source>
</evidence>
<dbReference type="InterPro" id="IPR035976">
    <property type="entry name" value="Sushi/SCR/CCP_sf"/>
</dbReference>
<dbReference type="PANTHER" id="PTHR19325">
    <property type="entry name" value="COMPLEMENT COMPONENT-RELATED SUSHI DOMAIN-CONTAINING"/>
    <property type="match status" value="1"/>
</dbReference>
<dbReference type="PROSITE" id="PS01186">
    <property type="entry name" value="EGF_2"/>
    <property type="match status" value="1"/>
</dbReference>
<keyword evidence="12" id="KW-0130">Cell adhesion</keyword>
<evidence type="ECO:0000256" key="16">
    <source>
        <dbReference type="ARBA" id="ARBA00023180"/>
    </source>
</evidence>
<dbReference type="PROSITE" id="PS00615">
    <property type="entry name" value="C_TYPE_LECTIN_1"/>
    <property type="match status" value="1"/>
</dbReference>
<feature type="domain" description="Sushi" evidence="28">
    <location>
        <begin position="207"/>
        <end position="272"/>
    </location>
</feature>
<evidence type="ECO:0000256" key="23">
    <source>
        <dbReference type="PROSITE-ProRule" id="PRU00076"/>
    </source>
</evidence>
<feature type="domain" description="Sushi" evidence="28">
    <location>
        <begin position="273"/>
        <end position="334"/>
    </location>
</feature>
<evidence type="ECO:0000256" key="6">
    <source>
        <dbReference type="ARBA" id="ARBA00022692"/>
    </source>
</evidence>
<comment type="subcellular location">
    <subcellularLocation>
        <location evidence="1">Cell membrane</location>
        <topology evidence="1">Single-pass type I membrane protein</topology>
    </subcellularLocation>
</comment>
<dbReference type="InterPro" id="IPR016186">
    <property type="entry name" value="C-type_lectin-like/link_sf"/>
</dbReference>
<evidence type="ECO:0000256" key="11">
    <source>
        <dbReference type="ARBA" id="ARBA00022837"/>
    </source>
</evidence>
<keyword evidence="13 25" id="KW-1133">Transmembrane helix</keyword>
<feature type="domain" description="EGF-like" evidence="26">
    <location>
        <begin position="154"/>
        <end position="190"/>
    </location>
</feature>
<evidence type="ECO:0000256" key="12">
    <source>
        <dbReference type="ARBA" id="ARBA00022889"/>
    </source>
</evidence>
<sequence>MDLHSGHQSTTKNLSLSICYLMLATLIGVNGWTYHYSNHTMNWKEAKKWCQAHHMDMVAIQNREENVYLDDFLPRRTKHYWIGLHKKVVNGKFGEWTWVGTNKLLTPDASNWATDEPNNKKSNEVCVEMYVKRGNDTGKWNDESCRRNKTALCYTASCQPDSCSGHGECAEVITSLKCECSHGFSGEQCERAAVRCSSVQAHQDGSVTCTDTARELYHTSALVFQVTGVVTALTGLGLCQFGCEDGYQLVGSVTIQCTASREWSAAPPRCEAVDCEKVYRPSQGSVSCSHPFGDFSYGSECQFGCEDGYQLVGSVTIQCTASREWSAAPPRCEAAVRCSSVQARQDGSVTCTDTTRELYHTSALVFQITGVVTALTGLCLVN</sequence>
<dbReference type="SMART" id="SM00034">
    <property type="entry name" value="CLECT"/>
    <property type="match status" value="1"/>
</dbReference>
<organism evidence="29 30">
    <name type="scientific">Aldrovandia affinis</name>
    <dbReference type="NCBI Taxonomy" id="143900"/>
    <lineage>
        <taxon>Eukaryota</taxon>
        <taxon>Metazoa</taxon>
        <taxon>Chordata</taxon>
        <taxon>Craniata</taxon>
        <taxon>Vertebrata</taxon>
        <taxon>Euteleostomi</taxon>
        <taxon>Actinopterygii</taxon>
        <taxon>Neopterygii</taxon>
        <taxon>Teleostei</taxon>
        <taxon>Notacanthiformes</taxon>
        <taxon>Halosauridae</taxon>
        <taxon>Aldrovandia</taxon>
    </lineage>
</organism>
<dbReference type="InterPro" id="IPR016187">
    <property type="entry name" value="CTDL_fold"/>
</dbReference>
<dbReference type="SUPFAM" id="SSF57535">
    <property type="entry name" value="Complement control module/SCR domain"/>
    <property type="match status" value="2"/>
</dbReference>
<evidence type="ECO:0000256" key="3">
    <source>
        <dbReference type="ARBA" id="ARBA00022475"/>
    </source>
</evidence>
<dbReference type="Pfam" id="PF00084">
    <property type="entry name" value="Sushi"/>
    <property type="match status" value="2"/>
</dbReference>
<keyword evidence="8" id="KW-0732">Signal</keyword>
<dbReference type="GO" id="GO:0005886">
    <property type="term" value="C:plasma membrane"/>
    <property type="evidence" value="ECO:0007669"/>
    <property type="project" value="UniProtKB-SubCell"/>
</dbReference>
<evidence type="ECO:0000256" key="15">
    <source>
        <dbReference type="ARBA" id="ARBA00023157"/>
    </source>
</evidence>
<dbReference type="Gene3D" id="2.10.70.10">
    <property type="entry name" value="Complement Module, domain 1"/>
    <property type="match status" value="2"/>
</dbReference>
<dbReference type="GO" id="GO:0030246">
    <property type="term" value="F:carbohydrate binding"/>
    <property type="evidence" value="ECO:0007669"/>
    <property type="project" value="UniProtKB-KW"/>
</dbReference>
<dbReference type="Proteomes" id="UP001221898">
    <property type="component" value="Unassembled WGS sequence"/>
</dbReference>
<dbReference type="Gene3D" id="3.10.100.10">
    <property type="entry name" value="Mannose-Binding Protein A, subunit A"/>
    <property type="match status" value="1"/>
</dbReference>
<reference evidence="29" key="1">
    <citation type="journal article" date="2023" name="Science">
        <title>Genome structures resolve the early diversification of teleost fishes.</title>
        <authorList>
            <person name="Parey E."/>
            <person name="Louis A."/>
            <person name="Montfort J."/>
            <person name="Bouchez O."/>
            <person name="Roques C."/>
            <person name="Iampietro C."/>
            <person name="Lluch J."/>
            <person name="Castinel A."/>
            <person name="Donnadieu C."/>
            <person name="Desvignes T."/>
            <person name="Floi Bucao C."/>
            <person name="Jouanno E."/>
            <person name="Wen M."/>
            <person name="Mejri S."/>
            <person name="Dirks R."/>
            <person name="Jansen H."/>
            <person name="Henkel C."/>
            <person name="Chen W.J."/>
            <person name="Zahm M."/>
            <person name="Cabau C."/>
            <person name="Klopp C."/>
            <person name="Thompson A.W."/>
            <person name="Robinson-Rechavi M."/>
            <person name="Braasch I."/>
            <person name="Lecointre G."/>
            <person name="Bobe J."/>
            <person name="Postlethwait J.H."/>
            <person name="Berthelot C."/>
            <person name="Roest Crollius H."/>
            <person name="Guiguen Y."/>
        </authorList>
    </citation>
    <scope>NUCLEOTIDE SEQUENCE</scope>
    <source>
        <strain evidence="29">NC1722</strain>
    </source>
</reference>
<feature type="domain" description="C-type lectin" evidence="27">
    <location>
        <begin position="29"/>
        <end position="154"/>
    </location>
</feature>
<evidence type="ECO:0000256" key="4">
    <source>
        <dbReference type="ARBA" id="ARBA00022536"/>
    </source>
</evidence>
<comment type="similarity">
    <text evidence="2">Belongs to the selectin/LECAM family.</text>
</comment>
<dbReference type="FunFam" id="2.10.70.10:FF:000001">
    <property type="entry name" value="Selectin P"/>
    <property type="match status" value="1"/>
</dbReference>
<keyword evidence="10" id="KW-0677">Repeat</keyword>
<evidence type="ECO:0000313" key="30">
    <source>
        <dbReference type="Proteomes" id="UP001221898"/>
    </source>
</evidence>
<evidence type="ECO:0000256" key="1">
    <source>
        <dbReference type="ARBA" id="ARBA00004251"/>
    </source>
</evidence>
<dbReference type="InterPro" id="IPR001304">
    <property type="entry name" value="C-type_lectin-like"/>
</dbReference>
<dbReference type="GO" id="GO:0046872">
    <property type="term" value="F:metal ion binding"/>
    <property type="evidence" value="ECO:0007669"/>
    <property type="project" value="UniProtKB-KW"/>
</dbReference>
<keyword evidence="9" id="KW-0430">Lectin</keyword>
<feature type="disulfide bond" evidence="23">
    <location>
        <begin position="180"/>
        <end position="189"/>
    </location>
</feature>
<dbReference type="GO" id="GO:0007155">
    <property type="term" value="P:cell adhesion"/>
    <property type="evidence" value="ECO:0007669"/>
    <property type="project" value="UniProtKB-KW"/>
</dbReference>
<dbReference type="FunFam" id="3.10.100.10:FF:000007">
    <property type="entry name" value="L-selectin"/>
    <property type="match status" value="1"/>
</dbReference>
<dbReference type="PANTHER" id="PTHR19325:SF493">
    <property type="entry name" value="E-SELECTIN"/>
    <property type="match status" value="1"/>
</dbReference>
<dbReference type="PROSITE" id="PS50923">
    <property type="entry name" value="SUSHI"/>
    <property type="match status" value="2"/>
</dbReference>
<proteinExistence type="inferred from homology"/>
<keyword evidence="6 25" id="KW-0812">Transmembrane</keyword>
<dbReference type="EMBL" id="JAINUG010000030">
    <property type="protein sequence ID" value="KAJ8409500.1"/>
    <property type="molecule type" value="Genomic_DNA"/>
</dbReference>
<evidence type="ECO:0000259" key="28">
    <source>
        <dbReference type="PROSITE" id="PS50923"/>
    </source>
</evidence>
<dbReference type="SUPFAM" id="SSF57196">
    <property type="entry name" value="EGF/Laminin"/>
    <property type="match status" value="1"/>
</dbReference>
<dbReference type="PRINTS" id="PR00343">
    <property type="entry name" value="SELECTIN"/>
</dbReference>
<dbReference type="PROSITE" id="PS50041">
    <property type="entry name" value="C_TYPE_LECTIN_2"/>
    <property type="match status" value="1"/>
</dbReference>
<keyword evidence="4 23" id="KW-0245">EGF-like domain</keyword>
<keyword evidence="11" id="KW-0106">Calcium</keyword>
<dbReference type="SMART" id="SM00032">
    <property type="entry name" value="CCP"/>
    <property type="match status" value="2"/>
</dbReference>
<accession>A0AAD7WUI3</accession>
<keyword evidence="3" id="KW-1003">Cell membrane</keyword>
<keyword evidence="15 23" id="KW-1015">Disulfide bond</keyword>
<keyword evidence="30" id="KW-1185">Reference proteome</keyword>
<keyword evidence="16" id="KW-0325">Glycoprotein</keyword>
<evidence type="ECO:0000259" key="27">
    <source>
        <dbReference type="PROSITE" id="PS50041"/>
    </source>
</evidence>
<evidence type="ECO:0000256" key="19">
    <source>
        <dbReference type="ARBA" id="ARBA00041401"/>
    </source>
</evidence>
<comment type="function">
    <text evidence="22">Cell-surface glycoprotein having a role in immunoadhesion. Mediates in the adhesion of blood neutrophils in cytokine-activated endothelium through interaction with SELPLG/PSGL1. May have a role in capillary morphogenesis.</text>
</comment>
<evidence type="ECO:0000256" key="20">
    <source>
        <dbReference type="ARBA" id="ARBA00042113"/>
    </source>
</evidence>
<dbReference type="PROSITE" id="PS00022">
    <property type="entry name" value="EGF_1"/>
    <property type="match status" value="1"/>
</dbReference>
<evidence type="ECO:0000256" key="14">
    <source>
        <dbReference type="ARBA" id="ARBA00023136"/>
    </source>
</evidence>
<evidence type="ECO:0000256" key="17">
    <source>
        <dbReference type="ARBA" id="ARBA00038738"/>
    </source>
</evidence>
<evidence type="ECO:0000259" key="26">
    <source>
        <dbReference type="PROSITE" id="PS50026"/>
    </source>
</evidence>
<dbReference type="InterPro" id="IPR002396">
    <property type="entry name" value="Selectin_superfamily"/>
</dbReference>
<evidence type="ECO:0000256" key="7">
    <source>
        <dbReference type="ARBA" id="ARBA00022723"/>
    </source>
</evidence>
<evidence type="ECO:0000256" key="24">
    <source>
        <dbReference type="PROSITE-ProRule" id="PRU00302"/>
    </source>
</evidence>
<comment type="caution">
    <text evidence="23">Lacks conserved residue(s) required for the propagation of feature annotation.</text>
</comment>
<evidence type="ECO:0000256" key="5">
    <source>
        <dbReference type="ARBA" id="ARBA00022659"/>
    </source>
</evidence>
<dbReference type="AlphaFoldDB" id="A0AAD7WUI3"/>
<evidence type="ECO:0000256" key="25">
    <source>
        <dbReference type="SAM" id="Phobius"/>
    </source>
</evidence>
<evidence type="ECO:0000256" key="8">
    <source>
        <dbReference type="ARBA" id="ARBA00022729"/>
    </source>
</evidence>
<comment type="subunit">
    <text evidence="17">Interacts with SELPLG/PSGL1 and PODXL2 through the sialyl Lewis X epitope. SELPLG sulfation appears not to be required for this interaction.</text>
</comment>
<feature type="disulfide bond" evidence="24">
    <location>
        <begin position="305"/>
        <end position="332"/>
    </location>
</feature>
<dbReference type="InterPro" id="IPR050350">
    <property type="entry name" value="Compl-Cell_Adhes-Reg"/>
</dbReference>
<dbReference type="InterPro" id="IPR018378">
    <property type="entry name" value="C-type_lectin_CS"/>
</dbReference>
<evidence type="ECO:0000256" key="10">
    <source>
        <dbReference type="ARBA" id="ARBA00022737"/>
    </source>
</evidence>
<dbReference type="Pfam" id="PF00059">
    <property type="entry name" value="Lectin_C"/>
    <property type="match status" value="1"/>
</dbReference>
<name>A0AAD7WUI3_9TELE</name>
<evidence type="ECO:0000256" key="13">
    <source>
        <dbReference type="ARBA" id="ARBA00022989"/>
    </source>
</evidence>
<dbReference type="SUPFAM" id="SSF56436">
    <property type="entry name" value="C-type lectin-like"/>
    <property type="match status" value="1"/>
</dbReference>
<evidence type="ECO:0000256" key="21">
    <source>
        <dbReference type="ARBA" id="ARBA00043124"/>
    </source>
</evidence>
<evidence type="ECO:0000256" key="2">
    <source>
        <dbReference type="ARBA" id="ARBA00007360"/>
    </source>
</evidence>
<evidence type="ECO:0000313" key="29">
    <source>
        <dbReference type="EMBL" id="KAJ8409500.1"/>
    </source>
</evidence>
<evidence type="ECO:0000256" key="18">
    <source>
        <dbReference type="ARBA" id="ARBA00040812"/>
    </source>
</evidence>
<keyword evidence="5 24" id="KW-0768">Sushi</keyword>
<dbReference type="InterPro" id="IPR000436">
    <property type="entry name" value="Sushi_SCR_CCP_dom"/>
</dbReference>
<feature type="disulfide bond" evidence="24">
    <location>
        <begin position="243"/>
        <end position="270"/>
    </location>
</feature>
<gene>
    <name evidence="29" type="ORF">AAFF_G00229010</name>
</gene>
<protein>
    <recommendedName>
        <fullName evidence="18">E-selectin</fullName>
    </recommendedName>
    <alternativeName>
        <fullName evidence="19">CD62 antigen-like family member E</fullName>
    </alternativeName>
    <alternativeName>
        <fullName evidence="20">Endothelial leukocyte adhesion molecule 1</fullName>
    </alternativeName>
    <alternativeName>
        <fullName evidence="21">Leukocyte-endothelial cell adhesion molecule 2</fullName>
    </alternativeName>
</protein>